<proteinExistence type="predicted"/>
<protein>
    <submittedName>
        <fullName evidence="1">Uncharacterized protein</fullName>
    </submittedName>
</protein>
<sequence>MTALLAIRFPNSDILIKNITTHIIKTLVNHSRTEINGCQSGQTRAGIPFLMLD</sequence>
<dbReference type="AlphaFoldDB" id="J9GCQ3"/>
<name>J9GCQ3_9ZZZZ</name>
<dbReference type="EMBL" id="AMCI01004903">
    <property type="protein sequence ID" value="EJW97174.1"/>
    <property type="molecule type" value="Genomic_DNA"/>
</dbReference>
<reference evidence="1" key="1">
    <citation type="journal article" date="2012" name="PLoS ONE">
        <title>Gene sets for utilization of primary and secondary nutrition supplies in the distal gut of endangered iberian lynx.</title>
        <authorList>
            <person name="Alcaide M."/>
            <person name="Messina E."/>
            <person name="Richter M."/>
            <person name="Bargiela R."/>
            <person name="Peplies J."/>
            <person name="Huws S.A."/>
            <person name="Newbold C.J."/>
            <person name="Golyshin P.N."/>
            <person name="Simon M.A."/>
            <person name="Lopez G."/>
            <person name="Yakimov M.M."/>
            <person name="Ferrer M."/>
        </authorList>
    </citation>
    <scope>NUCLEOTIDE SEQUENCE</scope>
</reference>
<organism evidence="1">
    <name type="scientific">gut metagenome</name>
    <dbReference type="NCBI Taxonomy" id="749906"/>
    <lineage>
        <taxon>unclassified sequences</taxon>
        <taxon>metagenomes</taxon>
        <taxon>organismal metagenomes</taxon>
    </lineage>
</organism>
<evidence type="ECO:0000313" key="1">
    <source>
        <dbReference type="EMBL" id="EJW97174.1"/>
    </source>
</evidence>
<gene>
    <name evidence="1" type="ORF">EVA_14720</name>
</gene>
<comment type="caution">
    <text evidence="1">The sequence shown here is derived from an EMBL/GenBank/DDBJ whole genome shotgun (WGS) entry which is preliminary data.</text>
</comment>
<accession>J9GCQ3</accession>